<dbReference type="EMBL" id="FMCU01000009">
    <property type="protein sequence ID" value="SCF30470.1"/>
    <property type="molecule type" value="Genomic_DNA"/>
</dbReference>
<proteinExistence type="predicted"/>
<dbReference type="AlphaFoldDB" id="A0A1C4ZBX9"/>
<protein>
    <submittedName>
        <fullName evidence="2">Uncharacterized protein</fullName>
    </submittedName>
</protein>
<keyword evidence="3" id="KW-1185">Reference proteome</keyword>
<accession>A0A1C4ZBX9</accession>
<organism evidence="2 3">
    <name type="scientific">Micromonospora matsumotoense</name>
    <dbReference type="NCBI Taxonomy" id="121616"/>
    <lineage>
        <taxon>Bacteria</taxon>
        <taxon>Bacillati</taxon>
        <taxon>Actinomycetota</taxon>
        <taxon>Actinomycetes</taxon>
        <taxon>Micromonosporales</taxon>
        <taxon>Micromonosporaceae</taxon>
        <taxon>Micromonospora</taxon>
    </lineage>
</organism>
<evidence type="ECO:0000313" key="3">
    <source>
        <dbReference type="Proteomes" id="UP000198797"/>
    </source>
</evidence>
<reference evidence="3" key="1">
    <citation type="submission" date="2016-06" db="EMBL/GenBank/DDBJ databases">
        <authorList>
            <person name="Varghese N."/>
            <person name="Submissions Spin"/>
        </authorList>
    </citation>
    <scope>NUCLEOTIDE SEQUENCE [LARGE SCALE GENOMIC DNA]</scope>
    <source>
        <strain evidence="3">DSM 44100</strain>
    </source>
</reference>
<dbReference type="OrthoDB" id="4238068at2"/>
<evidence type="ECO:0000313" key="2">
    <source>
        <dbReference type="EMBL" id="SCF30470.1"/>
    </source>
</evidence>
<feature type="region of interest" description="Disordered" evidence="1">
    <location>
        <begin position="1"/>
        <end position="58"/>
    </location>
</feature>
<evidence type="ECO:0000256" key="1">
    <source>
        <dbReference type="SAM" id="MobiDB-lite"/>
    </source>
</evidence>
<feature type="compositionally biased region" description="Basic and acidic residues" evidence="1">
    <location>
        <begin position="11"/>
        <end position="20"/>
    </location>
</feature>
<dbReference type="STRING" id="121616.GA0070216_10961"/>
<dbReference type="RefSeq" id="WP_091247534.1">
    <property type="nucleotide sequence ID" value="NZ_FMCU01000009.1"/>
</dbReference>
<sequence length="244" mass="25934">MPKRRPAGPRRPLDLTDPRHPAGPAGARRPLGPADVRHQAGPRRPLDRRHQAGPRRPLGRLAGVLPAVVAAVLVSGCAVADAGQSAGPAPTAAARTLRTPDTLLGLPRSGAPLPAGLPRFRLNELAREATPATSTVERTYGRGRNGPETIIVSAVSGRITDPQATLARLLKPYRIPKLRTVEFGRFGGEARCGRGRTADEGHLTACAWADPEIAGVVVFLTATKQPDRKEDFLTVRDELEQPTG</sequence>
<gene>
    <name evidence="2" type="ORF">GA0070216_10961</name>
</gene>
<dbReference type="Proteomes" id="UP000198797">
    <property type="component" value="Unassembled WGS sequence"/>
</dbReference>
<name>A0A1C4ZBX9_9ACTN</name>